<dbReference type="EMBL" id="PDJF01000001">
    <property type="protein sequence ID" value="PFG28848.1"/>
    <property type="molecule type" value="Genomic_DNA"/>
</dbReference>
<dbReference type="InterPro" id="IPR046257">
    <property type="entry name" value="DUF6290"/>
</dbReference>
<reference evidence="1 2" key="1">
    <citation type="submission" date="2017-10" db="EMBL/GenBank/DDBJ databases">
        <title>Sequencing the genomes of 1000 actinobacteria strains.</title>
        <authorList>
            <person name="Klenk H.-P."/>
        </authorList>
    </citation>
    <scope>NUCLEOTIDE SEQUENCE [LARGE SCALE GENOMIC DNA]</scope>
    <source>
        <strain evidence="1 2">DSM 20688</strain>
    </source>
</reference>
<comment type="caution">
    <text evidence="1">The sequence shown here is derived from an EMBL/GenBank/DDBJ whole genome shotgun (WGS) entry which is preliminary data.</text>
</comment>
<gene>
    <name evidence="1" type="ORF">ATK06_1974</name>
</gene>
<evidence type="ECO:0008006" key="3">
    <source>
        <dbReference type="Google" id="ProtNLM"/>
    </source>
</evidence>
<proteinExistence type="predicted"/>
<dbReference type="Pfam" id="PF19807">
    <property type="entry name" value="DUF6290"/>
    <property type="match status" value="1"/>
</dbReference>
<sequence>MNSSTLSIRIIDEDKKLIADYATTMNVSVAEFVRQATLETIEDELDIKSWDDAKREYYADPETFSLEEIEAKYL</sequence>
<protein>
    <recommendedName>
        <fullName evidence="3">Ribbon-helix-helix CopG family protein</fullName>
    </recommendedName>
</protein>
<evidence type="ECO:0000313" key="2">
    <source>
        <dbReference type="Proteomes" id="UP000221653"/>
    </source>
</evidence>
<dbReference type="STRING" id="1724.GCA_001044175_00905"/>
<dbReference type="OrthoDB" id="3192713at2"/>
<keyword evidence="2" id="KW-1185">Reference proteome</keyword>
<dbReference type="NCBIfam" id="NF046040">
    <property type="entry name" value="RelB_antitoxin"/>
    <property type="match status" value="1"/>
</dbReference>
<name>A0A2A9DQ78_9CORY</name>
<organism evidence="1 2">
    <name type="scientific">Corynebacterium renale</name>
    <dbReference type="NCBI Taxonomy" id="1724"/>
    <lineage>
        <taxon>Bacteria</taxon>
        <taxon>Bacillati</taxon>
        <taxon>Actinomycetota</taxon>
        <taxon>Actinomycetes</taxon>
        <taxon>Mycobacteriales</taxon>
        <taxon>Corynebacteriaceae</taxon>
        <taxon>Corynebacterium</taxon>
    </lineage>
</organism>
<evidence type="ECO:0000313" key="1">
    <source>
        <dbReference type="EMBL" id="PFG28848.1"/>
    </source>
</evidence>
<accession>A0A2A9DQ78</accession>
<dbReference type="Proteomes" id="UP000221653">
    <property type="component" value="Unassembled WGS sequence"/>
</dbReference>
<dbReference type="RefSeq" id="WP_048379088.1">
    <property type="nucleotide sequence ID" value="NZ_LDYE01000003.1"/>
</dbReference>
<dbReference type="AlphaFoldDB" id="A0A2A9DQ78"/>